<protein>
    <submittedName>
        <fullName evidence="1">Uncharacterized protein</fullName>
    </submittedName>
</protein>
<gene>
    <name evidence="1" type="ORF">IAB69_02805</name>
</gene>
<evidence type="ECO:0000313" key="2">
    <source>
        <dbReference type="Proteomes" id="UP000824110"/>
    </source>
</evidence>
<dbReference type="AlphaFoldDB" id="A0A9D1MK87"/>
<accession>A0A9D1MK87</accession>
<dbReference type="Proteomes" id="UP000824110">
    <property type="component" value="Unassembled WGS sequence"/>
</dbReference>
<proteinExistence type="predicted"/>
<comment type="caution">
    <text evidence="1">The sequence shown here is derived from an EMBL/GenBank/DDBJ whole genome shotgun (WGS) entry which is preliminary data.</text>
</comment>
<name>A0A9D1MK87_9FIRM</name>
<reference evidence="1" key="2">
    <citation type="journal article" date="2021" name="PeerJ">
        <title>Extensive microbial diversity within the chicken gut microbiome revealed by metagenomics and culture.</title>
        <authorList>
            <person name="Gilroy R."/>
            <person name="Ravi A."/>
            <person name="Getino M."/>
            <person name="Pursley I."/>
            <person name="Horton D.L."/>
            <person name="Alikhan N.F."/>
            <person name="Baker D."/>
            <person name="Gharbi K."/>
            <person name="Hall N."/>
            <person name="Watson M."/>
            <person name="Adriaenssens E.M."/>
            <person name="Foster-Nyarko E."/>
            <person name="Jarju S."/>
            <person name="Secka A."/>
            <person name="Antonio M."/>
            <person name="Oren A."/>
            <person name="Chaudhuri R.R."/>
            <person name="La Ragione R."/>
            <person name="Hildebrand F."/>
            <person name="Pallen M.J."/>
        </authorList>
    </citation>
    <scope>NUCLEOTIDE SEQUENCE</scope>
    <source>
        <strain evidence="1">CHK195-12923</strain>
    </source>
</reference>
<organism evidence="1 2">
    <name type="scientific">Candidatus Coproplasma excrementigallinarum</name>
    <dbReference type="NCBI Taxonomy" id="2840747"/>
    <lineage>
        <taxon>Bacteria</taxon>
        <taxon>Bacillati</taxon>
        <taxon>Bacillota</taxon>
        <taxon>Clostridia</taxon>
        <taxon>Eubacteriales</taxon>
        <taxon>Candidatus Coproplasma</taxon>
    </lineage>
</organism>
<reference evidence="1" key="1">
    <citation type="submission" date="2020-10" db="EMBL/GenBank/DDBJ databases">
        <authorList>
            <person name="Gilroy R."/>
        </authorList>
    </citation>
    <scope>NUCLEOTIDE SEQUENCE</scope>
    <source>
        <strain evidence="1">CHK195-12923</strain>
    </source>
</reference>
<sequence>MEFPDDPNVAGLKYWYCCPFEYVREGDSVVAPLGRHNHLQRGVVREVRFEKEYNAPYPLYLIKYIKEVVKADKGDNSDV</sequence>
<dbReference type="EMBL" id="DVNE01000025">
    <property type="protein sequence ID" value="HIU61559.1"/>
    <property type="molecule type" value="Genomic_DNA"/>
</dbReference>
<evidence type="ECO:0000313" key="1">
    <source>
        <dbReference type="EMBL" id="HIU61559.1"/>
    </source>
</evidence>